<proteinExistence type="predicted"/>
<feature type="non-terminal residue" evidence="2">
    <location>
        <position position="1"/>
    </location>
</feature>
<evidence type="ECO:0000313" key="2">
    <source>
        <dbReference type="EMBL" id="KAF9917922.1"/>
    </source>
</evidence>
<organism evidence="2 3">
    <name type="scientific">Modicella reniformis</name>
    <dbReference type="NCBI Taxonomy" id="1440133"/>
    <lineage>
        <taxon>Eukaryota</taxon>
        <taxon>Fungi</taxon>
        <taxon>Fungi incertae sedis</taxon>
        <taxon>Mucoromycota</taxon>
        <taxon>Mortierellomycotina</taxon>
        <taxon>Mortierellomycetes</taxon>
        <taxon>Mortierellales</taxon>
        <taxon>Mortierellaceae</taxon>
        <taxon>Modicella</taxon>
    </lineage>
</organism>
<dbReference type="AlphaFoldDB" id="A0A9P6LRA6"/>
<gene>
    <name evidence="2" type="ORF">BGZ65_012685</name>
</gene>
<feature type="compositionally biased region" description="Basic residues" evidence="1">
    <location>
        <begin position="1"/>
        <end position="10"/>
    </location>
</feature>
<reference evidence="2" key="1">
    <citation type="journal article" date="2020" name="Fungal Divers.">
        <title>Resolving the Mortierellaceae phylogeny through synthesis of multi-gene phylogenetics and phylogenomics.</title>
        <authorList>
            <person name="Vandepol N."/>
            <person name="Liber J."/>
            <person name="Desiro A."/>
            <person name="Na H."/>
            <person name="Kennedy M."/>
            <person name="Barry K."/>
            <person name="Grigoriev I.V."/>
            <person name="Miller A.N."/>
            <person name="O'Donnell K."/>
            <person name="Stajich J.E."/>
            <person name="Bonito G."/>
        </authorList>
    </citation>
    <scope>NUCLEOTIDE SEQUENCE</scope>
    <source>
        <strain evidence="2">MES-2147</strain>
    </source>
</reference>
<feature type="region of interest" description="Disordered" evidence="1">
    <location>
        <begin position="58"/>
        <end position="85"/>
    </location>
</feature>
<feature type="region of interest" description="Disordered" evidence="1">
    <location>
        <begin position="1"/>
        <end position="43"/>
    </location>
</feature>
<feature type="compositionally biased region" description="Low complexity" evidence="1">
    <location>
        <begin position="66"/>
        <end position="77"/>
    </location>
</feature>
<protein>
    <submittedName>
        <fullName evidence="2">Uncharacterized protein</fullName>
    </submittedName>
</protein>
<comment type="caution">
    <text evidence="2">The sequence shown here is derived from an EMBL/GenBank/DDBJ whole genome shotgun (WGS) entry which is preliminary data.</text>
</comment>
<feature type="non-terminal residue" evidence="2">
    <location>
        <position position="226"/>
    </location>
</feature>
<name>A0A9P6LRA6_9FUNG</name>
<dbReference type="Proteomes" id="UP000749646">
    <property type="component" value="Unassembled WGS sequence"/>
</dbReference>
<dbReference type="EMBL" id="JAAAHW010011718">
    <property type="protein sequence ID" value="KAF9917922.1"/>
    <property type="molecule type" value="Genomic_DNA"/>
</dbReference>
<evidence type="ECO:0000256" key="1">
    <source>
        <dbReference type="SAM" id="MobiDB-lite"/>
    </source>
</evidence>
<evidence type="ECO:0000313" key="3">
    <source>
        <dbReference type="Proteomes" id="UP000749646"/>
    </source>
</evidence>
<dbReference type="OrthoDB" id="8191639at2759"/>
<sequence>TPEKTAKRKPDKPASTDEKSGKHPRLERRPAMKQAPISTTPASVVVVSSKPATAAVLLARPQPIQKTSTSSSNAKTSGPVSAASGPPVLKIDLRAHSKPQFRQAVATQYYNEFLRIYAPLGDAGSGLTTAHAVDQEKAVHSKTNQGSYRSLAATVLQRLKKRPLATNKDDVGIDGVWVDLGQRSKDDDALDEVWKGASKFVQTLEELEAGGYPIAIPEGIPPPLGT</sequence>
<accession>A0A9P6LRA6</accession>
<keyword evidence="3" id="KW-1185">Reference proteome</keyword>
<feature type="compositionally biased region" description="Basic and acidic residues" evidence="1">
    <location>
        <begin position="11"/>
        <end position="21"/>
    </location>
</feature>